<dbReference type="RefSeq" id="WP_331790576.1">
    <property type="nucleotide sequence ID" value="NZ_BAAAUO010000003.1"/>
</dbReference>
<protein>
    <submittedName>
        <fullName evidence="2">GDSL-type esterase/lipase family protein</fullName>
    </submittedName>
</protein>
<dbReference type="InterPro" id="IPR036514">
    <property type="entry name" value="SGNH_hydro_sf"/>
</dbReference>
<dbReference type="EMBL" id="JAZHOV010000001">
    <property type="protein sequence ID" value="MEF2253897.1"/>
    <property type="molecule type" value="Genomic_DNA"/>
</dbReference>
<gene>
    <name evidence="2" type="ORF">V2V91_01940</name>
</gene>
<evidence type="ECO:0000313" key="3">
    <source>
        <dbReference type="Proteomes" id="UP001351900"/>
    </source>
</evidence>
<accession>A0ABU7V2K0</accession>
<dbReference type="Gene3D" id="2.60.120.260">
    <property type="entry name" value="Galactose-binding domain-like"/>
    <property type="match status" value="1"/>
</dbReference>
<dbReference type="InterPro" id="IPR013830">
    <property type="entry name" value="SGNH_hydro"/>
</dbReference>
<keyword evidence="3" id="KW-1185">Reference proteome</keyword>
<dbReference type="Proteomes" id="UP001351900">
    <property type="component" value="Unassembled WGS sequence"/>
</dbReference>
<dbReference type="Gene3D" id="3.40.50.1110">
    <property type="entry name" value="SGNH hydrolase"/>
    <property type="match status" value="1"/>
</dbReference>
<name>A0ABU7V2K0_9MICO</name>
<comment type="caution">
    <text evidence="2">The sequence shown here is derived from an EMBL/GenBank/DDBJ whole genome shotgun (WGS) entry which is preliminary data.</text>
</comment>
<feature type="domain" description="SGNH hydrolase-type esterase" evidence="1">
    <location>
        <begin position="174"/>
        <end position="359"/>
    </location>
</feature>
<evidence type="ECO:0000259" key="1">
    <source>
        <dbReference type="Pfam" id="PF13472"/>
    </source>
</evidence>
<sequence length="389" mass="40959">MSAAIHRYTFPAPEAPVVGALDLEPGALGVHPRRLPAWTRRQIPDRVFDFVVGMGSGLRIATATAATQIDLEFAVIGIDPAVGATVPATVQLVVDGVVAGTRVFGLDVQTLVDGTGEITQRHGPVHARFDGLGAGWKAVEVWLPHSTAMELISIAADEPLHPPADDRPVWVHHGSSISQCGEALAPTLTWPAVAAAAGGVRLHSLGFSGNAVGDPFVARTIRDLPADLISVEIGINVVNGDLMRRRMFESVLHGFLDTVRDGHPETELLVLGPIPCPAHENAPGPTIMDPLTGQCASAGSVSELTRGALSLEGVRDAIGAVLRARDDDPHLHYLDGRVLLSEAETADLPDGLHPSADAYVRMGRRFADAAFAPGTALDPRRDALAQGRP</sequence>
<reference evidence="2 3" key="1">
    <citation type="submission" date="2024-01" db="EMBL/GenBank/DDBJ databases">
        <title>the genome sequence of strain Microbacterium schleiferi NBRC 15075.</title>
        <authorList>
            <person name="Ding Y."/>
            <person name="Zhang G."/>
        </authorList>
    </citation>
    <scope>NUCLEOTIDE SEQUENCE [LARGE SCALE GENOMIC DNA]</scope>
    <source>
        <strain evidence="2 3">NBRC 15075</strain>
    </source>
</reference>
<proteinExistence type="predicted"/>
<organism evidence="2 3">
    <name type="scientific">Microbacterium schleiferi</name>
    <dbReference type="NCBI Taxonomy" id="69362"/>
    <lineage>
        <taxon>Bacteria</taxon>
        <taxon>Bacillati</taxon>
        <taxon>Actinomycetota</taxon>
        <taxon>Actinomycetes</taxon>
        <taxon>Micrococcales</taxon>
        <taxon>Microbacteriaceae</taxon>
        <taxon>Microbacterium</taxon>
    </lineage>
</organism>
<dbReference type="Pfam" id="PF13472">
    <property type="entry name" value="Lipase_GDSL_2"/>
    <property type="match status" value="1"/>
</dbReference>
<dbReference type="SUPFAM" id="SSF52266">
    <property type="entry name" value="SGNH hydrolase"/>
    <property type="match status" value="1"/>
</dbReference>
<evidence type="ECO:0000313" key="2">
    <source>
        <dbReference type="EMBL" id="MEF2253897.1"/>
    </source>
</evidence>